<evidence type="ECO:0000313" key="4">
    <source>
        <dbReference type="Proteomes" id="UP000244201"/>
    </source>
</evidence>
<feature type="domain" description="DUF1707" evidence="2">
    <location>
        <begin position="8"/>
        <end position="60"/>
    </location>
</feature>
<dbReference type="InterPro" id="IPR012551">
    <property type="entry name" value="DUF1707_SHOCT-like"/>
</dbReference>
<name>A0A2R4T292_9ACTN</name>
<reference evidence="3 4" key="1">
    <citation type="submission" date="2018-01" db="EMBL/GenBank/DDBJ databases">
        <title>Complete genome sequence of Streptomyces lunaelactis MM109T, a Ferroverdin A producer isolated from cave moonmilk deposits.</title>
        <authorList>
            <person name="Naome A."/>
            <person name="Martinet L."/>
            <person name="Maciejewska M."/>
            <person name="Anderssen S."/>
            <person name="Adam D."/>
            <person name="Tenconi E."/>
            <person name="Deflandre B."/>
            <person name="Arguelles-Arias A."/>
            <person name="Calusinska M."/>
            <person name="Copieters W."/>
            <person name="Karim L."/>
            <person name="Hanikenne M."/>
            <person name="Baurain D."/>
            <person name="van Wezel G."/>
            <person name="Smargiasso N."/>
            <person name="de Pauw E."/>
            <person name="Delfosse P."/>
            <person name="Rigali S."/>
        </authorList>
    </citation>
    <scope>NUCLEOTIDE SEQUENCE [LARGE SCALE GENOMIC DNA]</scope>
    <source>
        <strain evidence="3 4">MM109</strain>
    </source>
</reference>
<feature type="compositionally biased region" description="Basic and acidic residues" evidence="1">
    <location>
        <begin position="205"/>
        <end position="230"/>
    </location>
</feature>
<protein>
    <recommendedName>
        <fullName evidence="2">DUF1707 domain-containing protein</fullName>
    </recommendedName>
</protein>
<dbReference type="RefSeq" id="WP_108148941.1">
    <property type="nucleotide sequence ID" value="NZ_CP026304.1"/>
</dbReference>
<proteinExistence type="predicted"/>
<organism evidence="3 4">
    <name type="scientific">Streptomyces lunaelactis</name>
    <dbReference type="NCBI Taxonomy" id="1535768"/>
    <lineage>
        <taxon>Bacteria</taxon>
        <taxon>Bacillati</taxon>
        <taxon>Actinomycetota</taxon>
        <taxon>Actinomycetes</taxon>
        <taxon>Kitasatosporales</taxon>
        <taxon>Streptomycetaceae</taxon>
        <taxon>Streptomyces</taxon>
    </lineage>
</organism>
<sequence length="230" mass="24743">MTSELPEMRASDTERERVAERLRDAVAEGRLDMEEFEQRLDAAYKARTHGELEPLVSDLPVGDLPVAGASAPVAATGPGGWAKRVGGPATSKGAFAFWGGFGRKGTWTVARKFTTFTLMGGGELDLREARFEDRDTVIRCIAIMGGVHVVVPPELNVEVRGIGLMGGFGQQGESVGEPNPAAPRVVVTGFAIMGGVGVERKRTRAEKQRLKAERAQQADRLTKGERKELG</sequence>
<gene>
    <name evidence="3" type="ORF">SLUN_14795</name>
</gene>
<accession>A0A2R4T292</accession>
<dbReference type="PANTHER" id="PTHR40763">
    <property type="entry name" value="MEMBRANE PROTEIN-RELATED"/>
    <property type="match status" value="1"/>
</dbReference>
<dbReference type="OrthoDB" id="3625082at2"/>
<dbReference type="GeneID" id="55656536"/>
<dbReference type="PANTHER" id="PTHR40763:SF4">
    <property type="entry name" value="DUF1707 DOMAIN-CONTAINING PROTEIN"/>
    <property type="match status" value="1"/>
</dbReference>
<dbReference type="EMBL" id="CP026304">
    <property type="protein sequence ID" value="AVZ73263.1"/>
    <property type="molecule type" value="Genomic_DNA"/>
</dbReference>
<feature type="region of interest" description="Disordered" evidence="1">
    <location>
        <begin position="203"/>
        <end position="230"/>
    </location>
</feature>
<dbReference type="AlphaFoldDB" id="A0A2R4T292"/>
<dbReference type="Proteomes" id="UP000244201">
    <property type="component" value="Chromosome"/>
</dbReference>
<evidence type="ECO:0000313" key="3">
    <source>
        <dbReference type="EMBL" id="AVZ73263.1"/>
    </source>
</evidence>
<keyword evidence="4" id="KW-1185">Reference proteome</keyword>
<dbReference type="KEGG" id="slk:SLUN_14795"/>
<evidence type="ECO:0000259" key="2">
    <source>
        <dbReference type="Pfam" id="PF08044"/>
    </source>
</evidence>
<evidence type="ECO:0000256" key="1">
    <source>
        <dbReference type="SAM" id="MobiDB-lite"/>
    </source>
</evidence>
<dbReference type="Pfam" id="PF08044">
    <property type="entry name" value="DUF1707"/>
    <property type="match status" value="1"/>
</dbReference>